<dbReference type="EMBL" id="QUNO01000004">
    <property type="protein sequence ID" value="REH49956.1"/>
    <property type="molecule type" value="Genomic_DNA"/>
</dbReference>
<dbReference type="AlphaFoldDB" id="A0A3E0HUM7"/>
<gene>
    <name evidence="2" type="ORF">BCF44_104222</name>
</gene>
<evidence type="ECO:0000313" key="2">
    <source>
        <dbReference type="EMBL" id="REH49956.1"/>
    </source>
</evidence>
<comment type="caution">
    <text evidence="2">The sequence shown here is derived from an EMBL/GenBank/DDBJ whole genome shotgun (WGS) entry which is preliminary data.</text>
</comment>
<dbReference type="InterPro" id="IPR050471">
    <property type="entry name" value="AB_hydrolase"/>
</dbReference>
<sequence length="289" mass="30030">MPQLTANGISLEYDTFGDPGRPALLLVMGLGAQMTLWDEEFCQLLADKGFHVIRFDNRDIGLSQALDDLPVDAPAVLAGDGSSAPYKLSDMAADAAALLTELGIDRAHVVGASMGGMIVQELLIRHADRLLSACSIMSTTGDPAVGHSTPEAMAALQAPAPQTAEEAGEASVKAAKAIGSPGFPLDEDKARARGIAAFERSRRPMGFLRQFAAIIASGDRTEGLRTVKVPTLVIHGEGDPLLNVSGGKATAAAIPDSRLLIIPGMGHDLPPGAWPEIVDAIADNAARAV</sequence>
<dbReference type="InterPro" id="IPR029058">
    <property type="entry name" value="AB_hydrolase_fold"/>
</dbReference>
<name>A0A3E0HUM7_9PSEU</name>
<feature type="domain" description="AB hydrolase-1" evidence="1">
    <location>
        <begin position="22"/>
        <end position="268"/>
    </location>
</feature>
<dbReference type="PANTHER" id="PTHR43433">
    <property type="entry name" value="HYDROLASE, ALPHA/BETA FOLD FAMILY PROTEIN"/>
    <property type="match status" value="1"/>
</dbReference>
<protein>
    <submittedName>
        <fullName evidence="2">Pimeloyl-ACP methyl ester carboxylesterase</fullName>
    </submittedName>
</protein>
<organism evidence="2 3">
    <name type="scientific">Kutzneria buriramensis</name>
    <dbReference type="NCBI Taxonomy" id="1045776"/>
    <lineage>
        <taxon>Bacteria</taxon>
        <taxon>Bacillati</taxon>
        <taxon>Actinomycetota</taxon>
        <taxon>Actinomycetes</taxon>
        <taxon>Pseudonocardiales</taxon>
        <taxon>Pseudonocardiaceae</taxon>
        <taxon>Kutzneria</taxon>
    </lineage>
</organism>
<dbReference type="SUPFAM" id="SSF53474">
    <property type="entry name" value="alpha/beta-Hydrolases"/>
    <property type="match status" value="1"/>
</dbReference>
<dbReference type="GO" id="GO:0003824">
    <property type="term" value="F:catalytic activity"/>
    <property type="evidence" value="ECO:0007669"/>
    <property type="project" value="UniProtKB-ARBA"/>
</dbReference>
<dbReference type="Gene3D" id="3.40.50.1820">
    <property type="entry name" value="alpha/beta hydrolase"/>
    <property type="match status" value="1"/>
</dbReference>
<evidence type="ECO:0000259" key="1">
    <source>
        <dbReference type="Pfam" id="PF00561"/>
    </source>
</evidence>
<evidence type="ECO:0000313" key="3">
    <source>
        <dbReference type="Proteomes" id="UP000256269"/>
    </source>
</evidence>
<keyword evidence="3" id="KW-1185">Reference proteome</keyword>
<dbReference type="Pfam" id="PF00561">
    <property type="entry name" value="Abhydrolase_1"/>
    <property type="match status" value="1"/>
</dbReference>
<proteinExistence type="predicted"/>
<dbReference type="InterPro" id="IPR000073">
    <property type="entry name" value="AB_hydrolase_1"/>
</dbReference>
<accession>A0A3E0HUM7</accession>
<reference evidence="2 3" key="1">
    <citation type="submission" date="2018-08" db="EMBL/GenBank/DDBJ databases">
        <title>Genomic Encyclopedia of Archaeal and Bacterial Type Strains, Phase II (KMG-II): from individual species to whole genera.</title>
        <authorList>
            <person name="Goeker M."/>
        </authorList>
    </citation>
    <scope>NUCLEOTIDE SEQUENCE [LARGE SCALE GENOMIC DNA]</scope>
    <source>
        <strain evidence="2 3">DSM 45791</strain>
    </source>
</reference>
<dbReference type="Proteomes" id="UP000256269">
    <property type="component" value="Unassembled WGS sequence"/>
</dbReference>
<dbReference type="OrthoDB" id="8957634at2"/>
<dbReference type="RefSeq" id="WP_116174498.1">
    <property type="nucleotide sequence ID" value="NZ_CP144375.1"/>
</dbReference>
<dbReference type="PANTHER" id="PTHR43433:SF5">
    <property type="entry name" value="AB HYDROLASE-1 DOMAIN-CONTAINING PROTEIN"/>
    <property type="match status" value="1"/>
</dbReference>